<gene>
    <name evidence="1" type="ORF">FGU71_06950</name>
</gene>
<sequence>MSTTILPVFDKSLNTTAIWLGEIMDEIGPDRAFAWRVLSVVLQRLRDHLPLELLAHFGAQLPLVVRGTYYDGFDPTILPRSDENADGFLKAVGAELGKSRGIDPALAAGSVFGVLGRHVSQGQIDKIIRTLPRDIRALWTELATSEN</sequence>
<keyword evidence="2" id="KW-1185">Reference proteome</keyword>
<dbReference type="Proteomes" id="UP000316343">
    <property type="component" value="Unassembled WGS sequence"/>
</dbReference>
<organism evidence="1 2">
    <name type="scientific">Erythrobacter insulae</name>
    <dbReference type="NCBI Taxonomy" id="2584124"/>
    <lineage>
        <taxon>Bacteria</taxon>
        <taxon>Pseudomonadati</taxon>
        <taxon>Pseudomonadota</taxon>
        <taxon>Alphaproteobacteria</taxon>
        <taxon>Sphingomonadales</taxon>
        <taxon>Erythrobacteraceae</taxon>
        <taxon>Erythrobacter/Porphyrobacter group</taxon>
        <taxon>Erythrobacter</taxon>
    </lineage>
</organism>
<reference evidence="1 2" key="1">
    <citation type="submission" date="2019-06" db="EMBL/GenBank/DDBJ databases">
        <title>Erythrobacter insulae sp. nov., isolated from a tidal flat.</title>
        <authorList>
            <person name="Yoon J.-H."/>
        </authorList>
    </citation>
    <scope>NUCLEOTIDE SEQUENCE [LARGE SCALE GENOMIC DNA]</scope>
    <source>
        <strain evidence="1 2">JBTF-M21</strain>
    </source>
</reference>
<dbReference type="Gene3D" id="1.10.490.110">
    <property type="entry name" value="Uncharacterized conserved protein DUF2267"/>
    <property type="match status" value="1"/>
</dbReference>
<name>A0A547PBW1_9SPHN</name>
<evidence type="ECO:0000313" key="2">
    <source>
        <dbReference type="Proteomes" id="UP000316343"/>
    </source>
</evidence>
<dbReference type="InterPro" id="IPR018727">
    <property type="entry name" value="DUF2267"/>
</dbReference>
<dbReference type="InterPro" id="IPR038282">
    <property type="entry name" value="DUF2267_sf"/>
</dbReference>
<dbReference type="AlphaFoldDB" id="A0A547PBW1"/>
<dbReference type="EMBL" id="VHJK01000001">
    <property type="protein sequence ID" value="TRD11627.1"/>
    <property type="molecule type" value="Genomic_DNA"/>
</dbReference>
<evidence type="ECO:0000313" key="1">
    <source>
        <dbReference type="EMBL" id="TRD11627.1"/>
    </source>
</evidence>
<accession>A0A547PBW1</accession>
<dbReference type="RefSeq" id="WP_142787901.1">
    <property type="nucleotide sequence ID" value="NZ_VHJK01000001.1"/>
</dbReference>
<dbReference type="Pfam" id="PF10025">
    <property type="entry name" value="DUF2267"/>
    <property type="match status" value="1"/>
</dbReference>
<dbReference type="OrthoDB" id="20942at2"/>
<proteinExistence type="predicted"/>
<comment type="caution">
    <text evidence="1">The sequence shown here is derived from an EMBL/GenBank/DDBJ whole genome shotgun (WGS) entry which is preliminary data.</text>
</comment>
<protein>
    <submittedName>
        <fullName evidence="1">DUF2267 domain-containing protein</fullName>
    </submittedName>
</protein>